<dbReference type="SUPFAM" id="SSF51412">
    <property type="entry name" value="Inosine monophosphate dehydrogenase (IMPDH)"/>
    <property type="match status" value="1"/>
</dbReference>
<keyword evidence="2" id="KW-0288">FMN</keyword>
<dbReference type="Proteomes" id="UP000000450">
    <property type="component" value="Chromosome"/>
</dbReference>
<evidence type="ECO:0000256" key="2">
    <source>
        <dbReference type="ARBA" id="ARBA00022643"/>
    </source>
</evidence>
<accession>A0A9J9Q986</accession>
<evidence type="ECO:0000313" key="6">
    <source>
        <dbReference type="Proteomes" id="UP000000450"/>
    </source>
</evidence>
<sequence length="492" mass="52335">MHDAPPATPLCRLLGCRLPLMVAGMGGVSRSELVAAVTEAGGFGFLGMVREPLALIEREVAQVRQRTALPFGVNLIPAATPAPLLRAQVDLLIALQVPVVSLFWDVDAGVIARLRAAGITVVHQIGSAAEALQAQEAGAQALIAQGVEAGGHVRGRQPLAELLSEVLAMASVPVAAAGGLADGQGVARVLAQGAQAAVLGTALMATHESFAHDAHKQRLVGAQAGDTVLTEDFHINWPPHAAVRVLANSVTRRERGDPFAATGDIPRTVIGDEEGRPIYLFSTDSPLRSMTGDFEAMALYAGQGVGRITAIEPAGDRLRRIAAEATAHLRLLNDTPVALASPVCYAGDAERERHAPLIARLDELLEAERAGARVALRSRTETEDEALRALIDAIHRDEVKWCGMLMRTIRTLEGTPGSRTGDFYDKAMAVPDLRERLAFLNRGQGWVAKKLRELLPLVDDAGIRAGLQEMLQAHVDNLDKVNTALGLTPPRR</sequence>
<dbReference type="Gene3D" id="3.20.20.70">
    <property type="entry name" value="Aldolase class I"/>
    <property type="match status" value="1"/>
</dbReference>
<dbReference type="InterPro" id="IPR004136">
    <property type="entry name" value="NMO"/>
</dbReference>
<dbReference type="InterPro" id="IPR009078">
    <property type="entry name" value="Ferritin-like_SF"/>
</dbReference>
<dbReference type="RefSeq" id="WP_015914375.1">
    <property type="nucleotide sequence ID" value="NC_011992.1"/>
</dbReference>
<dbReference type="GO" id="GO:0018580">
    <property type="term" value="F:nitronate monooxygenase activity"/>
    <property type="evidence" value="ECO:0007669"/>
    <property type="project" value="InterPro"/>
</dbReference>
<dbReference type="InterPro" id="IPR013785">
    <property type="entry name" value="Aldolase_TIM"/>
</dbReference>
<keyword evidence="5" id="KW-0223">Dioxygenase</keyword>
<dbReference type="CDD" id="cd04730">
    <property type="entry name" value="NPD_like"/>
    <property type="match status" value="1"/>
</dbReference>
<dbReference type="GO" id="GO:0051213">
    <property type="term" value="F:dioxygenase activity"/>
    <property type="evidence" value="ECO:0007669"/>
    <property type="project" value="UniProtKB-KW"/>
</dbReference>
<reference evidence="5 6" key="1">
    <citation type="journal article" date="2010" name="J. Bacteriol.">
        <title>Completed genome sequence of the anaerobic iron-oxidizing bacterium Acidovorax ebreus strain TPSY.</title>
        <authorList>
            <person name="Byrne-Bailey K.G."/>
            <person name="Weber K.A."/>
            <person name="Chair A.H."/>
            <person name="Bose S."/>
            <person name="Knox T."/>
            <person name="Spanbauer T.L."/>
            <person name="Chertkov O."/>
            <person name="Coates J.D."/>
        </authorList>
    </citation>
    <scope>NUCLEOTIDE SEQUENCE [LARGE SCALE GENOMIC DNA]</scope>
    <source>
        <strain evidence="5 6">TPSY</strain>
    </source>
</reference>
<evidence type="ECO:0000256" key="3">
    <source>
        <dbReference type="ARBA" id="ARBA00023002"/>
    </source>
</evidence>
<dbReference type="PANTHER" id="PTHR32332">
    <property type="entry name" value="2-NITROPROPANE DIOXYGENASE"/>
    <property type="match status" value="1"/>
</dbReference>
<dbReference type="PANTHER" id="PTHR32332:SF20">
    <property type="entry name" value="2-NITROPROPANE DIOXYGENASE-LIKE PROTEIN"/>
    <property type="match status" value="1"/>
</dbReference>
<proteinExistence type="predicted"/>
<dbReference type="SUPFAM" id="SSF47240">
    <property type="entry name" value="Ferritin-like"/>
    <property type="match status" value="1"/>
</dbReference>
<evidence type="ECO:0000256" key="1">
    <source>
        <dbReference type="ARBA" id="ARBA00022630"/>
    </source>
</evidence>
<dbReference type="AlphaFoldDB" id="A0A9J9Q986"/>
<keyword evidence="6" id="KW-1185">Reference proteome</keyword>
<protein>
    <submittedName>
        <fullName evidence="5">2-nitropropane dioxygenase NPD</fullName>
    </submittedName>
</protein>
<dbReference type="EMBL" id="CP001392">
    <property type="protein sequence ID" value="ACM34547.1"/>
    <property type="molecule type" value="Genomic_DNA"/>
</dbReference>
<keyword evidence="1" id="KW-0285">Flavoprotein</keyword>
<dbReference type="Pfam" id="PF03060">
    <property type="entry name" value="NMO"/>
    <property type="match status" value="1"/>
</dbReference>
<gene>
    <name evidence="5" type="ordered locus">Dtpsy_3114</name>
</gene>
<keyword evidence="3" id="KW-0560">Oxidoreductase</keyword>
<dbReference type="InterPro" id="IPR046273">
    <property type="entry name" value="DUF6306"/>
</dbReference>
<organism evidence="5 6">
    <name type="scientific">Acidovorax ebreus (strain TPSY)</name>
    <name type="common">Diaphorobacter sp. (strain TPSY)</name>
    <dbReference type="NCBI Taxonomy" id="535289"/>
    <lineage>
        <taxon>Bacteria</taxon>
        <taxon>Pseudomonadati</taxon>
        <taxon>Pseudomonadota</taxon>
        <taxon>Betaproteobacteria</taxon>
        <taxon>Burkholderiales</taxon>
        <taxon>Comamonadaceae</taxon>
        <taxon>Diaphorobacter</taxon>
    </lineage>
</organism>
<evidence type="ECO:0000259" key="4">
    <source>
        <dbReference type="Pfam" id="PF19825"/>
    </source>
</evidence>
<name>A0A9J9Q986_ACIET</name>
<evidence type="ECO:0000313" key="5">
    <source>
        <dbReference type="EMBL" id="ACM34547.1"/>
    </source>
</evidence>
<feature type="domain" description="DUF6306" evidence="4">
    <location>
        <begin position="358"/>
        <end position="480"/>
    </location>
</feature>
<dbReference type="Pfam" id="PF19825">
    <property type="entry name" value="DUF6306"/>
    <property type="match status" value="1"/>
</dbReference>
<dbReference type="KEGG" id="dia:Dtpsy_3114"/>